<feature type="domain" description="ABC transporter" evidence="3">
    <location>
        <begin position="2"/>
        <end position="210"/>
    </location>
</feature>
<gene>
    <name evidence="4" type="ORF">DXN04_28045</name>
</gene>
<dbReference type="InterPro" id="IPR017871">
    <property type="entry name" value="ABC_transporter-like_CS"/>
</dbReference>
<dbReference type="InterPro" id="IPR027417">
    <property type="entry name" value="P-loop_NTPase"/>
</dbReference>
<dbReference type="SMART" id="SM00382">
    <property type="entry name" value="AAA"/>
    <property type="match status" value="1"/>
</dbReference>
<dbReference type="InterPro" id="IPR003593">
    <property type="entry name" value="AAA+_ATPase"/>
</dbReference>
<dbReference type="PANTHER" id="PTHR24220">
    <property type="entry name" value="IMPORT ATP-BINDING PROTEIN"/>
    <property type="match status" value="1"/>
</dbReference>
<keyword evidence="2 4" id="KW-0067">ATP-binding</keyword>
<dbReference type="PANTHER" id="PTHR24220:SF611">
    <property type="entry name" value="ATP-BINDING COMPONENT OF ABC TRANSPORTER-RELATED"/>
    <property type="match status" value="1"/>
</dbReference>
<dbReference type="OrthoDB" id="1414429at2"/>
<accession>A0A3E1NUH4</accession>
<dbReference type="PROSITE" id="PS00211">
    <property type="entry name" value="ABC_TRANSPORTER_1"/>
    <property type="match status" value="1"/>
</dbReference>
<evidence type="ECO:0000256" key="2">
    <source>
        <dbReference type="ARBA" id="ARBA00022840"/>
    </source>
</evidence>
<dbReference type="Proteomes" id="UP000261174">
    <property type="component" value="Unassembled WGS sequence"/>
</dbReference>
<keyword evidence="5" id="KW-1185">Reference proteome</keyword>
<dbReference type="InterPro" id="IPR003439">
    <property type="entry name" value="ABC_transporter-like_ATP-bd"/>
</dbReference>
<dbReference type="GO" id="GO:0005524">
    <property type="term" value="F:ATP binding"/>
    <property type="evidence" value="ECO:0007669"/>
    <property type="project" value="UniProtKB-KW"/>
</dbReference>
<reference evidence="4 5" key="1">
    <citation type="submission" date="2018-08" db="EMBL/GenBank/DDBJ databases">
        <title>Chitinophaga sp. K20C18050901, a novel bacterium isolated from forest soil.</title>
        <authorList>
            <person name="Wang C."/>
        </authorList>
    </citation>
    <scope>NUCLEOTIDE SEQUENCE [LARGE SCALE GENOMIC DNA]</scope>
    <source>
        <strain evidence="4 5">K20C18050901</strain>
    </source>
</reference>
<dbReference type="InterPro" id="IPR015854">
    <property type="entry name" value="ABC_transpr_LolD-like"/>
</dbReference>
<dbReference type="GO" id="GO:0016887">
    <property type="term" value="F:ATP hydrolysis activity"/>
    <property type="evidence" value="ECO:0007669"/>
    <property type="project" value="InterPro"/>
</dbReference>
<dbReference type="Pfam" id="PF00005">
    <property type="entry name" value="ABC_tran"/>
    <property type="match status" value="1"/>
</dbReference>
<dbReference type="PROSITE" id="PS50893">
    <property type="entry name" value="ABC_TRANSPORTER_2"/>
    <property type="match status" value="1"/>
</dbReference>
<dbReference type="AlphaFoldDB" id="A0A3E1NUH4"/>
<evidence type="ECO:0000313" key="4">
    <source>
        <dbReference type="EMBL" id="RFM31570.1"/>
    </source>
</evidence>
<comment type="caution">
    <text evidence="4">The sequence shown here is derived from an EMBL/GenBank/DDBJ whole genome shotgun (WGS) entry which is preliminary data.</text>
</comment>
<dbReference type="RefSeq" id="WP_116856725.1">
    <property type="nucleotide sequence ID" value="NZ_QTJV01000013.1"/>
</dbReference>
<evidence type="ECO:0000259" key="3">
    <source>
        <dbReference type="PROSITE" id="PS50893"/>
    </source>
</evidence>
<sequence length="210" mass="23454">MLQAIQLQFAYNAHTIFQYPDLACNRDTPLLITGRSGTGKTTLLHLLACLLKPAGGQLLIDGTDTGLLSNSKLDQFRGRHIGIVYQSSHFMSALSILDNILLPRFFSRYTPDTGKALQLAARLQIDHLLHKRPAELSKGEQQRVSIARALINNSQLLLADEPTSSLDDDNAYRVIQLLLEQAAMSHAMLIVVTHDARLKQHFSNLIYLER</sequence>
<keyword evidence="1" id="KW-0547">Nucleotide-binding</keyword>
<dbReference type="SUPFAM" id="SSF52540">
    <property type="entry name" value="P-loop containing nucleoside triphosphate hydrolases"/>
    <property type="match status" value="1"/>
</dbReference>
<evidence type="ECO:0000256" key="1">
    <source>
        <dbReference type="ARBA" id="ARBA00022741"/>
    </source>
</evidence>
<organism evidence="4 5">
    <name type="scientific">Chitinophaga silvisoli</name>
    <dbReference type="NCBI Taxonomy" id="2291814"/>
    <lineage>
        <taxon>Bacteria</taxon>
        <taxon>Pseudomonadati</taxon>
        <taxon>Bacteroidota</taxon>
        <taxon>Chitinophagia</taxon>
        <taxon>Chitinophagales</taxon>
        <taxon>Chitinophagaceae</taxon>
        <taxon>Chitinophaga</taxon>
    </lineage>
</organism>
<dbReference type="GO" id="GO:0022857">
    <property type="term" value="F:transmembrane transporter activity"/>
    <property type="evidence" value="ECO:0007669"/>
    <property type="project" value="TreeGrafter"/>
</dbReference>
<evidence type="ECO:0000313" key="5">
    <source>
        <dbReference type="Proteomes" id="UP000261174"/>
    </source>
</evidence>
<proteinExistence type="predicted"/>
<dbReference type="Gene3D" id="3.40.50.300">
    <property type="entry name" value="P-loop containing nucleotide triphosphate hydrolases"/>
    <property type="match status" value="1"/>
</dbReference>
<protein>
    <submittedName>
        <fullName evidence="4">ATP-binding cassette domain-containing protein</fullName>
    </submittedName>
</protein>
<dbReference type="GO" id="GO:0005886">
    <property type="term" value="C:plasma membrane"/>
    <property type="evidence" value="ECO:0007669"/>
    <property type="project" value="TreeGrafter"/>
</dbReference>
<name>A0A3E1NUH4_9BACT</name>
<dbReference type="EMBL" id="QTJV01000013">
    <property type="protein sequence ID" value="RFM31570.1"/>
    <property type="molecule type" value="Genomic_DNA"/>
</dbReference>